<dbReference type="AlphaFoldDB" id="A0A8J5CP91"/>
<feature type="compositionally biased region" description="Basic and acidic residues" evidence="1">
    <location>
        <begin position="36"/>
        <end position="55"/>
    </location>
</feature>
<protein>
    <submittedName>
        <fullName evidence="2">Uncharacterized protein</fullName>
    </submittedName>
</protein>
<keyword evidence="3" id="KW-1185">Reference proteome</keyword>
<accession>A0A8J5CP91</accession>
<organism evidence="2 3">
    <name type="scientific">Chionoecetes opilio</name>
    <name type="common">Atlantic snow crab</name>
    <name type="synonym">Cancer opilio</name>
    <dbReference type="NCBI Taxonomy" id="41210"/>
    <lineage>
        <taxon>Eukaryota</taxon>
        <taxon>Metazoa</taxon>
        <taxon>Ecdysozoa</taxon>
        <taxon>Arthropoda</taxon>
        <taxon>Crustacea</taxon>
        <taxon>Multicrustacea</taxon>
        <taxon>Malacostraca</taxon>
        <taxon>Eumalacostraca</taxon>
        <taxon>Eucarida</taxon>
        <taxon>Decapoda</taxon>
        <taxon>Pleocyemata</taxon>
        <taxon>Brachyura</taxon>
        <taxon>Eubrachyura</taxon>
        <taxon>Majoidea</taxon>
        <taxon>Majidae</taxon>
        <taxon>Chionoecetes</taxon>
    </lineage>
</organism>
<sequence>MADQEMEGQDFTEDCAGGDFQGNGMENGGEIAAETGDGKKDSGAADAPGRDDDRTAVVSGAGRGGFHD</sequence>
<evidence type="ECO:0000313" key="3">
    <source>
        <dbReference type="Proteomes" id="UP000770661"/>
    </source>
</evidence>
<reference evidence="2" key="1">
    <citation type="submission" date="2020-07" db="EMBL/GenBank/DDBJ databases">
        <title>The High-quality genome of the commercially important snow crab, Chionoecetes opilio.</title>
        <authorList>
            <person name="Jeong J.-H."/>
            <person name="Ryu S."/>
        </authorList>
    </citation>
    <scope>NUCLEOTIDE SEQUENCE</scope>
    <source>
        <strain evidence="2">MADBK_172401_WGS</strain>
        <tissue evidence="2">Digestive gland</tissue>
    </source>
</reference>
<evidence type="ECO:0000256" key="1">
    <source>
        <dbReference type="SAM" id="MobiDB-lite"/>
    </source>
</evidence>
<name>A0A8J5CP91_CHIOP</name>
<evidence type="ECO:0000313" key="2">
    <source>
        <dbReference type="EMBL" id="KAG0717619.1"/>
    </source>
</evidence>
<dbReference type="EMBL" id="JACEEZ010017345">
    <property type="protein sequence ID" value="KAG0717619.1"/>
    <property type="molecule type" value="Genomic_DNA"/>
</dbReference>
<proteinExistence type="predicted"/>
<feature type="compositionally biased region" description="Acidic residues" evidence="1">
    <location>
        <begin position="1"/>
        <end position="13"/>
    </location>
</feature>
<comment type="caution">
    <text evidence="2">The sequence shown here is derived from an EMBL/GenBank/DDBJ whole genome shotgun (WGS) entry which is preliminary data.</text>
</comment>
<dbReference type="Proteomes" id="UP000770661">
    <property type="component" value="Unassembled WGS sequence"/>
</dbReference>
<feature type="region of interest" description="Disordered" evidence="1">
    <location>
        <begin position="1"/>
        <end position="68"/>
    </location>
</feature>
<gene>
    <name evidence="2" type="ORF">GWK47_054057</name>
</gene>